<keyword evidence="3" id="KW-1185">Reference proteome</keyword>
<evidence type="ECO:0000256" key="1">
    <source>
        <dbReference type="SAM" id="MobiDB-lite"/>
    </source>
</evidence>
<dbReference type="Proteomes" id="UP000266861">
    <property type="component" value="Unassembled WGS sequence"/>
</dbReference>
<dbReference type="OrthoDB" id="2403385at2759"/>
<dbReference type="EMBL" id="PQFF01000291">
    <property type="protein sequence ID" value="RHZ65151.1"/>
    <property type="molecule type" value="Genomic_DNA"/>
</dbReference>
<feature type="compositionally biased region" description="Basic residues" evidence="1">
    <location>
        <begin position="9"/>
        <end position="18"/>
    </location>
</feature>
<feature type="region of interest" description="Disordered" evidence="1">
    <location>
        <begin position="1"/>
        <end position="30"/>
    </location>
</feature>
<accession>A0A397HPQ7</accession>
<name>A0A397HPQ7_9GLOM</name>
<organism evidence="2 3">
    <name type="scientific">Diversispora epigaea</name>
    <dbReference type="NCBI Taxonomy" id="1348612"/>
    <lineage>
        <taxon>Eukaryota</taxon>
        <taxon>Fungi</taxon>
        <taxon>Fungi incertae sedis</taxon>
        <taxon>Mucoromycota</taxon>
        <taxon>Glomeromycotina</taxon>
        <taxon>Glomeromycetes</taxon>
        <taxon>Diversisporales</taxon>
        <taxon>Diversisporaceae</taxon>
        <taxon>Diversispora</taxon>
    </lineage>
</organism>
<protein>
    <submittedName>
        <fullName evidence="2">Uncharacterized protein</fullName>
    </submittedName>
</protein>
<comment type="caution">
    <text evidence="2">The sequence shown here is derived from an EMBL/GenBank/DDBJ whole genome shotgun (WGS) entry which is preliminary data.</text>
</comment>
<evidence type="ECO:0000313" key="2">
    <source>
        <dbReference type="EMBL" id="RHZ65151.1"/>
    </source>
</evidence>
<proteinExistence type="predicted"/>
<reference evidence="2 3" key="1">
    <citation type="submission" date="2018-08" db="EMBL/GenBank/DDBJ databases">
        <title>Genome and evolution of the arbuscular mycorrhizal fungus Diversispora epigaea (formerly Glomus versiforme) and its bacterial endosymbionts.</title>
        <authorList>
            <person name="Sun X."/>
            <person name="Fei Z."/>
            <person name="Harrison M."/>
        </authorList>
    </citation>
    <scope>NUCLEOTIDE SEQUENCE [LARGE SCALE GENOMIC DNA]</scope>
    <source>
        <strain evidence="2 3">IT104</strain>
    </source>
</reference>
<sequence>MSNFVNKQSTRRKTKRTRNAKESNKENVNNEEETTLINKILNVGSKISHYKIIFLPEENDLDPIKSIFSKEEWIKLKVDWCETEKELSIPLDSGISEDTKVLLKIFSRDWPREWIQSVYKAFLLCFQLPVNPLHDRNLSEYAYRDRIVNRLIEDIFLDANNAINMRTGEIENTDRKVQKNLKRSPEQKRAIGWSHDALLMIKVNSSDRPVGFGEVVGNACYHNDKKMTDNREKILISMQLGFSKLQQILEKRGADKEGFKNIETFGILVYKRDFYFYVMHYVNGLYLVNKFDEFAIPDNVTQFSELSDIIKILFAFKHRVIQLHLRIQNLLKGKCRNQQEPHHTGETVTIASLKGKRRRCS</sequence>
<gene>
    <name evidence="2" type="ORF">Glove_319g48</name>
</gene>
<dbReference type="AlphaFoldDB" id="A0A397HPQ7"/>
<evidence type="ECO:0000313" key="3">
    <source>
        <dbReference type="Proteomes" id="UP000266861"/>
    </source>
</evidence>